<proteinExistence type="predicted"/>
<dbReference type="Proteomes" id="UP000463871">
    <property type="component" value="Plasmid pMC64A"/>
</dbReference>
<reference evidence="1 2" key="1">
    <citation type="submission" date="2020-01" db="EMBL/GenBank/DDBJ databases">
        <title>Complete genome of Aeromonas media MC64.</title>
        <authorList>
            <person name="Cao G."/>
            <person name="Fu J."/>
            <person name="Zhong C."/>
        </authorList>
    </citation>
    <scope>NUCLEOTIDE SEQUENCE [LARGE SCALE GENOMIC DNA]</scope>
    <source>
        <strain evidence="1 2">MC64</strain>
        <plasmid evidence="2">pmc64a</plasmid>
    </source>
</reference>
<organism evidence="1 2">
    <name type="scientific">Aeromonas media</name>
    <dbReference type="NCBI Taxonomy" id="651"/>
    <lineage>
        <taxon>Bacteria</taxon>
        <taxon>Pseudomonadati</taxon>
        <taxon>Pseudomonadota</taxon>
        <taxon>Gammaproteobacteria</taxon>
        <taxon>Aeromonadales</taxon>
        <taxon>Aeromonadaceae</taxon>
        <taxon>Aeromonas</taxon>
    </lineage>
</organism>
<geneLocation type="plasmid" evidence="2">
    <name>pmc64a</name>
</geneLocation>
<accession>A0AAE6SN98</accession>
<name>A0AAE6SN98_AERME</name>
<dbReference type="EMBL" id="CP047963">
    <property type="protein sequence ID" value="QHQ53664.1"/>
    <property type="molecule type" value="Genomic_DNA"/>
</dbReference>
<dbReference type="AlphaFoldDB" id="A0AAE6SN98"/>
<sequence length="237" mass="26559">MIDLQLNPQDCLLILRRSVNNELTAEVDPSPTAYIKALNATGLHVQGCLVYYGDDFTYHGNEVGYDLVPSATADRSVANVAAVVIGLTRYKETKPYTYALIDRSQLDAAIDYQNAECYGGVEQNERTIKGLMLNVAIRFMMKWQINSRFPFPTDFSGYFRLLEAHNGIVEKCQQERQRLTATLSGSLRRFRSVKAIPSTIETLMEAAGNPRLADTILTLYEPPKPKACAFDFNDFGL</sequence>
<keyword evidence="1" id="KW-0614">Plasmid</keyword>
<dbReference type="RefSeq" id="WP_147273901.1">
    <property type="nucleotide sequence ID" value="NZ_CAWPID010000002.1"/>
</dbReference>
<evidence type="ECO:0000313" key="2">
    <source>
        <dbReference type="Proteomes" id="UP000463871"/>
    </source>
</evidence>
<protein>
    <submittedName>
        <fullName evidence="1">Uncharacterized protein</fullName>
    </submittedName>
</protein>
<evidence type="ECO:0000313" key="1">
    <source>
        <dbReference type="EMBL" id="QHQ53664.1"/>
    </source>
</evidence>
<gene>
    <name evidence="1" type="ORF">GWI30_22770</name>
</gene>